<accession>A0A2S6HSP5</accession>
<name>A0A2S6HSP5_9FIRM</name>
<gene>
    <name evidence="1" type="ORF">BXY41_106219</name>
</gene>
<dbReference type="Proteomes" id="UP000237749">
    <property type="component" value="Unassembled WGS sequence"/>
</dbReference>
<dbReference type="OrthoDB" id="3806873at2"/>
<dbReference type="RefSeq" id="WP_104437314.1">
    <property type="nucleotide sequence ID" value="NZ_PTJA01000006.1"/>
</dbReference>
<dbReference type="AlphaFoldDB" id="A0A2S6HSP5"/>
<evidence type="ECO:0000313" key="1">
    <source>
        <dbReference type="EMBL" id="PPK80629.1"/>
    </source>
</evidence>
<comment type="caution">
    <text evidence="1">The sequence shown here is derived from an EMBL/GenBank/DDBJ whole genome shotgun (WGS) entry which is preliminary data.</text>
</comment>
<proteinExistence type="predicted"/>
<protein>
    <submittedName>
        <fullName evidence="1">Uncharacterized protein</fullName>
    </submittedName>
</protein>
<keyword evidence="2" id="KW-1185">Reference proteome</keyword>
<organism evidence="1 2">
    <name type="scientific">Lacrimispora xylanisolvens</name>
    <dbReference type="NCBI Taxonomy" id="384636"/>
    <lineage>
        <taxon>Bacteria</taxon>
        <taxon>Bacillati</taxon>
        <taxon>Bacillota</taxon>
        <taxon>Clostridia</taxon>
        <taxon>Lachnospirales</taxon>
        <taxon>Lachnospiraceae</taxon>
        <taxon>Lacrimispora</taxon>
    </lineage>
</organism>
<evidence type="ECO:0000313" key="2">
    <source>
        <dbReference type="Proteomes" id="UP000237749"/>
    </source>
</evidence>
<reference evidence="1 2" key="1">
    <citation type="submission" date="2018-02" db="EMBL/GenBank/DDBJ databases">
        <title>Genomic Encyclopedia of Archaeal and Bacterial Type Strains, Phase II (KMG-II): from individual species to whole genera.</title>
        <authorList>
            <person name="Goeker M."/>
        </authorList>
    </citation>
    <scope>NUCLEOTIDE SEQUENCE [LARGE SCALE GENOMIC DNA]</scope>
    <source>
        <strain evidence="1 2">DSM 3808</strain>
    </source>
</reference>
<dbReference type="EMBL" id="PTJA01000006">
    <property type="protein sequence ID" value="PPK80629.1"/>
    <property type="molecule type" value="Genomic_DNA"/>
</dbReference>
<sequence>MHPKATISCSCGCMFQSDFQKSSAENPPCCPQCKAVMDMESWKNLRTTMAELADFNYHIMKWHSERNEPKMLVPAITVTTLED</sequence>